<sequence>MGENKIKDDASYKEELLDYEEGDEKAPYSAAVNYTMYKQGLPIVDFTSNVYGTWSNEITRSGTKDKLQDFPAPTPRRSTYQVASLLLDAKIECIAYFIAPTTSSCALNIMAKENRMNPMTDFTQNFFHKPQSKEIGVSGPKISHQLKVKLARNILSSVGIRRMANPKKVLGGFTRCDTSTSFWPYLAGDDDVELMAEKDWAFRHIDFFNACHPDNILDWVERSLSKGQTVRICYCIF</sequence>
<dbReference type="Proteomes" id="UP001151760">
    <property type="component" value="Unassembled WGS sequence"/>
</dbReference>
<proteinExistence type="predicted"/>
<reference evidence="1" key="1">
    <citation type="journal article" date="2022" name="Int. J. Mol. Sci.">
        <title>Draft Genome of Tanacetum Coccineum: Genomic Comparison of Closely Related Tanacetum-Family Plants.</title>
        <authorList>
            <person name="Yamashiro T."/>
            <person name="Shiraishi A."/>
            <person name="Nakayama K."/>
            <person name="Satake H."/>
        </authorList>
    </citation>
    <scope>NUCLEOTIDE SEQUENCE</scope>
</reference>
<evidence type="ECO:0000313" key="1">
    <source>
        <dbReference type="EMBL" id="GJT33964.1"/>
    </source>
</evidence>
<accession>A0ABQ5D4S6</accession>
<reference evidence="1" key="2">
    <citation type="submission" date="2022-01" db="EMBL/GenBank/DDBJ databases">
        <authorList>
            <person name="Yamashiro T."/>
            <person name="Shiraishi A."/>
            <person name="Satake H."/>
            <person name="Nakayama K."/>
        </authorList>
    </citation>
    <scope>NUCLEOTIDE SEQUENCE</scope>
</reference>
<protein>
    <submittedName>
        <fullName evidence="1">Uncharacterized protein</fullName>
    </submittedName>
</protein>
<organism evidence="1 2">
    <name type="scientific">Tanacetum coccineum</name>
    <dbReference type="NCBI Taxonomy" id="301880"/>
    <lineage>
        <taxon>Eukaryota</taxon>
        <taxon>Viridiplantae</taxon>
        <taxon>Streptophyta</taxon>
        <taxon>Embryophyta</taxon>
        <taxon>Tracheophyta</taxon>
        <taxon>Spermatophyta</taxon>
        <taxon>Magnoliopsida</taxon>
        <taxon>eudicotyledons</taxon>
        <taxon>Gunneridae</taxon>
        <taxon>Pentapetalae</taxon>
        <taxon>asterids</taxon>
        <taxon>campanulids</taxon>
        <taxon>Asterales</taxon>
        <taxon>Asteraceae</taxon>
        <taxon>Asteroideae</taxon>
        <taxon>Anthemideae</taxon>
        <taxon>Anthemidinae</taxon>
        <taxon>Tanacetum</taxon>
    </lineage>
</organism>
<keyword evidence="2" id="KW-1185">Reference proteome</keyword>
<gene>
    <name evidence="1" type="ORF">Tco_0924383</name>
</gene>
<name>A0ABQ5D4S6_9ASTR</name>
<evidence type="ECO:0000313" key="2">
    <source>
        <dbReference type="Proteomes" id="UP001151760"/>
    </source>
</evidence>
<dbReference type="EMBL" id="BQNB010014922">
    <property type="protein sequence ID" value="GJT33964.1"/>
    <property type="molecule type" value="Genomic_DNA"/>
</dbReference>
<comment type="caution">
    <text evidence="1">The sequence shown here is derived from an EMBL/GenBank/DDBJ whole genome shotgun (WGS) entry which is preliminary data.</text>
</comment>